<dbReference type="InterPro" id="IPR011067">
    <property type="entry name" value="Plasmid_toxin/cell-grow_inhib"/>
</dbReference>
<dbReference type="Proteomes" id="UP000076555">
    <property type="component" value="Unassembled WGS sequence"/>
</dbReference>
<dbReference type="EMBL" id="LWAJ01000102">
    <property type="protein sequence ID" value="KZL50227.1"/>
    <property type="molecule type" value="Genomic_DNA"/>
</dbReference>
<evidence type="ECO:0000256" key="1">
    <source>
        <dbReference type="ARBA" id="ARBA00007521"/>
    </source>
</evidence>
<evidence type="ECO:0000313" key="4">
    <source>
        <dbReference type="Proteomes" id="UP000076555"/>
    </source>
</evidence>
<gene>
    <name evidence="3" type="ORF">A2T98_08560</name>
</gene>
<dbReference type="InterPro" id="IPR003477">
    <property type="entry name" value="PemK-like"/>
</dbReference>
<reference evidence="3 4" key="1">
    <citation type="submission" date="2016-04" db="EMBL/GenBank/DDBJ databases">
        <title>Draft Genome Assembly of the Bloom-forming Cyanobacterium Nodularia spumigena Strain CENA596 in Shrimp Production Ponds.</title>
        <authorList>
            <person name="Popin R.V."/>
            <person name="Rigonato J."/>
            <person name="Abreu V.A."/>
            <person name="Andreote A.P."/>
            <person name="Silveira S.B."/>
            <person name="Odebrecht C."/>
            <person name="Fiore M.F."/>
        </authorList>
    </citation>
    <scope>NUCLEOTIDE SEQUENCE [LARGE SCALE GENOMIC DNA]</scope>
    <source>
        <strain evidence="3 4">CENA596</strain>
    </source>
</reference>
<proteinExistence type="inferred from homology"/>
<evidence type="ECO:0000313" key="3">
    <source>
        <dbReference type="EMBL" id="KZL50227.1"/>
    </source>
</evidence>
<dbReference type="Gene3D" id="2.30.30.110">
    <property type="match status" value="1"/>
</dbReference>
<dbReference type="RefSeq" id="WP_063872387.1">
    <property type="nucleotide sequence ID" value="NZ_CAWMRI010000102.1"/>
</dbReference>
<keyword evidence="2" id="KW-1277">Toxin-antitoxin system</keyword>
<evidence type="ECO:0000256" key="2">
    <source>
        <dbReference type="ARBA" id="ARBA00022649"/>
    </source>
</evidence>
<dbReference type="AlphaFoldDB" id="A0A166JWI6"/>
<organism evidence="3 4">
    <name type="scientific">Nodularia spumigena CENA596</name>
    <dbReference type="NCBI Taxonomy" id="1819295"/>
    <lineage>
        <taxon>Bacteria</taxon>
        <taxon>Bacillati</taxon>
        <taxon>Cyanobacteriota</taxon>
        <taxon>Cyanophyceae</taxon>
        <taxon>Nostocales</taxon>
        <taxon>Nodulariaceae</taxon>
        <taxon>Nodularia</taxon>
    </lineage>
</organism>
<comment type="similarity">
    <text evidence="1">Belongs to the PemK/MazF family.</text>
</comment>
<protein>
    <submittedName>
        <fullName evidence="3">PemK family protein</fullName>
    </submittedName>
</protein>
<dbReference type="GO" id="GO:0003677">
    <property type="term" value="F:DNA binding"/>
    <property type="evidence" value="ECO:0007669"/>
    <property type="project" value="InterPro"/>
</dbReference>
<dbReference type="Pfam" id="PF02452">
    <property type="entry name" value="PemK_toxin"/>
    <property type="match status" value="1"/>
</dbReference>
<sequence>MSLKKGDVILAPFPFTDFSETKLRPAVVLWVSSRGSNNIIICFISSQNLINLQPEEFLISDSDPEFANTGLKLSSKVIVSRIVTIDRNLITRRIGNLGIKQLEELNTRLIQIFQL</sequence>
<dbReference type="OrthoDB" id="129822at2"/>
<accession>A0A166JWI6</accession>
<name>A0A166JWI6_NODSP</name>
<comment type="caution">
    <text evidence="3">The sequence shown here is derived from an EMBL/GenBank/DDBJ whole genome shotgun (WGS) entry which is preliminary data.</text>
</comment>
<dbReference type="SUPFAM" id="SSF50118">
    <property type="entry name" value="Cell growth inhibitor/plasmid maintenance toxic component"/>
    <property type="match status" value="1"/>
</dbReference>